<sequence>MSPFAALRPCRSRYPLSAVAPCCSPLSEQRRSGGHQPEAAGSGAVDLMANHWIWCSIRDKGTVVAMRRICWPTRRETLAGGDVGGNTVAR</sequence>
<reference evidence="2" key="1">
    <citation type="journal article" date="2005" name="Nature">
        <title>The map-based sequence of the rice genome.</title>
        <authorList>
            <consortium name="International rice genome sequencing project (IRGSP)"/>
            <person name="Matsumoto T."/>
            <person name="Wu J."/>
            <person name="Kanamori H."/>
            <person name="Katayose Y."/>
            <person name="Fujisawa M."/>
            <person name="Namiki N."/>
            <person name="Mizuno H."/>
            <person name="Yamamoto K."/>
            <person name="Antonio B.A."/>
            <person name="Baba T."/>
            <person name="Sakata K."/>
            <person name="Nagamura Y."/>
            <person name="Aoki H."/>
            <person name="Arikawa K."/>
            <person name="Arita K."/>
            <person name="Bito T."/>
            <person name="Chiden Y."/>
            <person name="Fujitsuka N."/>
            <person name="Fukunaka R."/>
            <person name="Hamada M."/>
            <person name="Harada C."/>
            <person name="Hayashi A."/>
            <person name="Hijishita S."/>
            <person name="Honda M."/>
            <person name="Hosokawa S."/>
            <person name="Ichikawa Y."/>
            <person name="Idonuma A."/>
            <person name="Iijima M."/>
            <person name="Ikeda M."/>
            <person name="Ikeno M."/>
            <person name="Ito K."/>
            <person name="Ito S."/>
            <person name="Ito T."/>
            <person name="Ito Y."/>
            <person name="Ito Y."/>
            <person name="Iwabuchi A."/>
            <person name="Kamiya K."/>
            <person name="Karasawa W."/>
            <person name="Kurita K."/>
            <person name="Katagiri S."/>
            <person name="Kikuta A."/>
            <person name="Kobayashi H."/>
            <person name="Kobayashi N."/>
            <person name="Machita K."/>
            <person name="Maehara T."/>
            <person name="Masukawa M."/>
            <person name="Mizubayashi T."/>
            <person name="Mukai Y."/>
            <person name="Nagasaki H."/>
            <person name="Nagata Y."/>
            <person name="Naito S."/>
            <person name="Nakashima M."/>
            <person name="Nakama Y."/>
            <person name="Nakamichi Y."/>
            <person name="Nakamura M."/>
            <person name="Meguro A."/>
            <person name="Negishi M."/>
            <person name="Ohta I."/>
            <person name="Ohta T."/>
            <person name="Okamoto M."/>
            <person name="Ono N."/>
            <person name="Saji S."/>
            <person name="Sakaguchi M."/>
            <person name="Sakai K."/>
            <person name="Shibata M."/>
            <person name="Shimokawa T."/>
            <person name="Song J."/>
            <person name="Takazaki Y."/>
            <person name="Terasawa K."/>
            <person name="Tsugane M."/>
            <person name="Tsuji K."/>
            <person name="Ueda S."/>
            <person name="Waki K."/>
            <person name="Yamagata H."/>
            <person name="Yamamoto M."/>
            <person name="Yamamoto S."/>
            <person name="Yamane H."/>
            <person name="Yoshiki S."/>
            <person name="Yoshihara R."/>
            <person name="Yukawa K."/>
            <person name="Zhong H."/>
            <person name="Yano M."/>
            <person name="Yuan Q."/>
            <person name="Ouyang S."/>
            <person name="Liu J."/>
            <person name="Jones K.M."/>
            <person name="Gansberger K."/>
            <person name="Moffat K."/>
            <person name="Hill J."/>
            <person name="Bera J."/>
            <person name="Fadrosh D."/>
            <person name="Jin S."/>
            <person name="Johri S."/>
            <person name="Kim M."/>
            <person name="Overton L."/>
            <person name="Reardon M."/>
            <person name="Tsitrin T."/>
            <person name="Vuong H."/>
            <person name="Weaver B."/>
            <person name="Ciecko A."/>
            <person name="Tallon L."/>
            <person name="Jackson J."/>
            <person name="Pai G."/>
            <person name="Aken S.V."/>
            <person name="Utterback T."/>
            <person name="Reidmuller S."/>
            <person name="Feldblyum T."/>
            <person name="Hsiao J."/>
            <person name="Zismann V."/>
            <person name="Iobst S."/>
            <person name="de Vazeille A.R."/>
            <person name="Buell C.R."/>
            <person name="Ying K."/>
            <person name="Li Y."/>
            <person name="Lu T."/>
            <person name="Huang Y."/>
            <person name="Zhao Q."/>
            <person name="Feng Q."/>
            <person name="Zhang L."/>
            <person name="Zhu J."/>
            <person name="Weng Q."/>
            <person name="Mu J."/>
            <person name="Lu Y."/>
            <person name="Fan D."/>
            <person name="Liu Y."/>
            <person name="Guan J."/>
            <person name="Zhang Y."/>
            <person name="Yu S."/>
            <person name="Liu X."/>
            <person name="Zhang Y."/>
            <person name="Hong G."/>
            <person name="Han B."/>
            <person name="Choisne N."/>
            <person name="Demange N."/>
            <person name="Orjeda G."/>
            <person name="Samain S."/>
            <person name="Cattolico L."/>
            <person name="Pelletier E."/>
            <person name="Couloux A."/>
            <person name="Segurens B."/>
            <person name="Wincker P."/>
            <person name="D'Hont A."/>
            <person name="Scarpelli C."/>
            <person name="Weissenbach J."/>
            <person name="Salanoubat M."/>
            <person name="Quetier F."/>
            <person name="Yu Y."/>
            <person name="Kim H.R."/>
            <person name="Rambo T."/>
            <person name="Currie J."/>
            <person name="Collura K."/>
            <person name="Luo M."/>
            <person name="Yang T."/>
            <person name="Ammiraju J.S.S."/>
            <person name="Engler F."/>
            <person name="Soderlund C."/>
            <person name="Wing R.A."/>
            <person name="Palmer L.E."/>
            <person name="de la Bastide M."/>
            <person name="Spiegel L."/>
            <person name="Nascimento L."/>
            <person name="Zutavern T."/>
            <person name="O'Shaughnessy A."/>
            <person name="Dike S."/>
            <person name="Dedhia N."/>
            <person name="Preston R."/>
            <person name="Balija V."/>
            <person name="McCombie W.R."/>
            <person name="Chow T."/>
            <person name="Chen H."/>
            <person name="Chung M."/>
            <person name="Chen C."/>
            <person name="Shaw J."/>
            <person name="Wu H."/>
            <person name="Hsiao K."/>
            <person name="Chao Y."/>
            <person name="Chu M."/>
            <person name="Cheng C."/>
            <person name="Hour A."/>
            <person name="Lee P."/>
            <person name="Lin S."/>
            <person name="Lin Y."/>
            <person name="Liou J."/>
            <person name="Liu S."/>
            <person name="Hsing Y."/>
            <person name="Raghuvanshi S."/>
            <person name="Mohanty A."/>
            <person name="Bharti A.K."/>
            <person name="Gaur A."/>
            <person name="Gupta V."/>
            <person name="Kumar D."/>
            <person name="Ravi V."/>
            <person name="Vij S."/>
            <person name="Kapur A."/>
            <person name="Khurana P."/>
            <person name="Khurana P."/>
            <person name="Khurana J.P."/>
            <person name="Tyagi A.K."/>
            <person name="Gaikwad K."/>
            <person name="Singh A."/>
            <person name="Dalal V."/>
            <person name="Srivastava S."/>
            <person name="Dixit A."/>
            <person name="Pal A.K."/>
            <person name="Ghazi I.A."/>
            <person name="Yadav M."/>
            <person name="Pandit A."/>
            <person name="Bhargava A."/>
            <person name="Sureshbabu K."/>
            <person name="Batra K."/>
            <person name="Sharma T.R."/>
            <person name="Mohapatra T."/>
            <person name="Singh N.K."/>
            <person name="Messing J."/>
            <person name="Nelson A.B."/>
            <person name="Fuks G."/>
            <person name="Kavchok S."/>
            <person name="Keizer G."/>
            <person name="Linton E."/>
            <person name="Llaca V."/>
            <person name="Song R."/>
            <person name="Tanyolac B."/>
            <person name="Young S."/>
            <person name="Ho-Il K."/>
            <person name="Hahn J.H."/>
            <person name="Sangsakoo G."/>
            <person name="Vanavichit A."/>
            <person name="de Mattos Luiz.A.T."/>
            <person name="Zimmer P.D."/>
            <person name="Malone G."/>
            <person name="Dellagostin O."/>
            <person name="de Oliveira A.C."/>
            <person name="Bevan M."/>
            <person name="Bancroft I."/>
            <person name="Minx P."/>
            <person name="Cordum H."/>
            <person name="Wilson R."/>
            <person name="Cheng Z."/>
            <person name="Jin W."/>
            <person name="Jiang J."/>
            <person name="Leong S.A."/>
            <person name="Iwama H."/>
            <person name="Gojobori T."/>
            <person name="Itoh T."/>
            <person name="Niimura Y."/>
            <person name="Fujii Y."/>
            <person name="Habara T."/>
            <person name="Sakai H."/>
            <person name="Sato Y."/>
            <person name="Wilson G."/>
            <person name="Kumar K."/>
            <person name="McCouch S."/>
            <person name="Juretic N."/>
            <person name="Hoen D."/>
            <person name="Wright S."/>
            <person name="Bruskiewich R."/>
            <person name="Bureau T."/>
            <person name="Miyao A."/>
            <person name="Hirochika H."/>
            <person name="Nishikawa T."/>
            <person name="Kadowaki K."/>
            <person name="Sugiura M."/>
            <person name="Burr B."/>
            <person name="Sasaki T."/>
        </authorList>
    </citation>
    <scope>NUCLEOTIDE SEQUENCE [LARGE SCALE GENOMIC DNA]</scope>
    <source>
        <strain evidence="2">cv. Nipponbare</strain>
    </source>
</reference>
<keyword evidence="2" id="KW-1185">Reference proteome</keyword>
<gene>
    <name evidence="1" type="ordered locus">Os11g0450225</name>
    <name evidence="1" type="ORF">OSNPB_110450225</name>
</gene>
<evidence type="ECO:0000313" key="1">
    <source>
        <dbReference type="EMBL" id="BAT13902.1"/>
    </source>
</evidence>
<accession>A0A0P0Y273</accession>
<organism evidence="1 2">
    <name type="scientific">Oryza sativa subsp. japonica</name>
    <name type="common">Rice</name>
    <dbReference type="NCBI Taxonomy" id="39947"/>
    <lineage>
        <taxon>Eukaryota</taxon>
        <taxon>Viridiplantae</taxon>
        <taxon>Streptophyta</taxon>
        <taxon>Embryophyta</taxon>
        <taxon>Tracheophyta</taxon>
        <taxon>Spermatophyta</taxon>
        <taxon>Magnoliopsida</taxon>
        <taxon>Liliopsida</taxon>
        <taxon>Poales</taxon>
        <taxon>Poaceae</taxon>
        <taxon>BOP clade</taxon>
        <taxon>Oryzoideae</taxon>
        <taxon>Oryzeae</taxon>
        <taxon>Oryzinae</taxon>
        <taxon>Oryza</taxon>
        <taxon>Oryza sativa</taxon>
    </lineage>
</organism>
<dbReference type="InParanoid" id="A0A0P0Y273"/>
<reference evidence="1 2" key="2">
    <citation type="journal article" date="2013" name="Plant Cell Physiol.">
        <title>Rice Annotation Project Database (RAP-DB): an integrative and interactive database for rice genomics.</title>
        <authorList>
            <person name="Sakai H."/>
            <person name="Lee S.S."/>
            <person name="Tanaka T."/>
            <person name="Numa H."/>
            <person name="Kim J."/>
            <person name="Kawahara Y."/>
            <person name="Wakimoto H."/>
            <person name="Yang C.C."/>
            <person name="Iwamoto M."/>
            <person name="Abe T."/>
            <person name="Yamada Y."/>
            <person name="Muto A."/>
            <person name="Inokuchi H."/>
            <person name="Ikemura T."/>
            <person name="Matsumoto T."/>
            <person name="Sasaki T."/>
            <person name="Itoh T."/>
        </authorList>
    </citation>
    <scope>NUCLEOTIDE SEQUENCE [LARGE SCALE GENOMIC DNA]</scope>
    <source>
        <strain evidence="2">cv. Nipponbare</strain>
    </source>
</reference>
<dbReference type="AlphaFoldDB" id="A0A0P0Y273"/>
<reference evidence="1 2" key="3">
    <citation type="journal article" date="2013" name="Rice">
        <title>Improvement of the Oryza sativa Nipponbare reference genome using next generation sequence and optical map data.</title>
        <authorList>
            <person name="Kawahara Y."/>
            <person name="de la Bastide M."/>
            <person name="Hamilton J.P."/>
            <person name="Kanamori H."/>
            <person name="McCombie W.R."/>
            <person name="Ouyang S."/>
            <person name="Schwartz D.C."/>
            <person name="Tanaka T."/>
            <person name="Wu J."/>
            <person name="Zhou S."/>
            <person name="Childs K.L."/>
            <person name="Davidson R.M."/>
            <person name="Lin H."/>
            <person name="Quesada-Ocampo L."/>
            <person name="Vaillancourt B."/>
            <person name="Sakai H."/>
            <person name="Lee S.S."/>
            <person name="Kim J."/>
            <person name="Numa H."/>
            <person name="Itoh T."/>
            <person name="Buell C.R."/>
            <person name="Matsumoto T."/>
        </authorList>
    </citation>
    <scope>NUCLEOTIDE SEQUENCE [LARGE SCALE GENOMIC DNA]</scope>
    <source>
        <strain evidence="2">cv. Nipponbare</strain>
    </source>
</reference>
<evidence type="ECO:0000313" key="2">
    <source>
        <dbReference type="Proteomes" id="UP000059680"/>
    </source>
</evidence>
<proteinExistence type="predicted"/>
<dbReference type="Proteomes" id="UP000059680">
    <property type="component" value="Chromosome 11"/>
</dbReference>
<name>A0A0P0Y273_ORYSJ</name>
<dbReference type="PaxDb" id="39947-A0A0P0Y273"/>
<protein>
    <submittedName>
        <fullName evidence="1">Os11g0450225 protein</fullName>
    </submittedName>
</protein>
<dbReference type="EMBL" id="AP014967">
    <property type="protein sequence ID" value="BAT13902.1"/>
    <property type="molecule type" value="Genomic_DNA"/>
</dbReference>